<dbReference type="PIRSF" id="PIRSF015582">
    <property type="entry name" value="Cit_lyase_B"/>
    <property type="match status" value="1"/>
</dbReference>
<dbReference type="WBParaSite" id="PSAMB.scaffold4598size14111.g24786.t1">
    <property type="protein sequence ID" value="PSAMB.scaffold4598size14111.g24786.t1"/>
    <property type="gene ID" value="PSAMB.scaffold4598size14111.g24786"/>
</dbReference>
<feature type="binding site" evidence="24">
    <location>
        <position position="96"/>
    </location>
    <ligand>
        <name>substrate</name>
    </ligand>
</feature>
<evidence type="ECO:0000256" key="20">
    <source>
        <dbReference type="ARBA" id="ARBA00072098"/>
    </source>
</evidence>
<dbReference type="EC" id="4.1.3.25" evidence="19"/>
<dbReference type="Gene3D" id="3.20.20.60">
    <property type="entry name" value="Phosphoenolpyruvate-binding domains"/>
    <property type="match status" value="1"/>
</dbReference>
<evidence type="ECO:0000313" key="28">
    <source>
        <dbReference type="WBParaSite" id="PSAMB.scaffold4598size14111.g24786.t1"/>
    </source>
</evidence>
<dbReference type="GO" id="GO:0004474">
    <property type="term" value="F:malate synthase activity"/>
    <property type="evidence" value="ECO:0007669"/>
    <property type="project" value="UniProtKB-EC"/>
</dbReference>
<dbReference type="SUPFAM" id="SSF51621">
    <property type="entry name" value="Phosphoenolpyruvate/pyruvate domain"/>
    <property type="match status" value="1"/>
</dbReference>
<feature type="domain" description="HpcH/HpaI aldolase/citrate lyase" evidence="26">
    <location>
        <begin position="33"/>
        <end position="265"/>
    </location>
</feature>
<evidence type="ECO:0000256" key="11">
    <source>
        <dbReference type="ARBA" id="ARBA00023128"/>
    </source>
</evidence>
<keyword evidence="11" id="KW-0496">Mitochondrion</keyword>
<comment type="subunit">
    <text evidence="3">Homotrimer.</text>
</comment>
<evidence type="ECO:0000256" key="23">
    <source>
        <dbReference type="ARBA" id="ARBA00083020"/>
    </source>
</evidence>
<keyword evidence="27" id="KW-1185">Reference proteome</keyword>
<comment type="cofactor">
    <cofactor evidence="1">
        <name>Mg(2+)</name>
        <dbReference type="ChEBI" id="CHEBI:18420"/>
    </cofactor>
</comment>
<evidence type="ECO:0000256" key="19">
    <source>
        <dbReference type="ARBA" id="ARBA00066840"/>
    </source>
</evidence>
<dbReference type="GO" id="GO:0016787">
    <property type="term" value="F:hydrolase activity"/>
    <property type="evidence" value="ECO:0007669"/>
    <property type="project" value="UniProtKB-KW"/>
</dbReference>
<feature type="binding site" evidence="24">
    <location>
        <position position="161"/>
    </location>
    <ligand>
        <name>substrate</name>
    </ligand>
</feature>
<evidence type="ECO:0000256" key="17">
    <source>
        <dbReference type="ARBA" id="ARBA00061542"/>
    </source>
</evidence>
<evidence type="ECO:0000256" key="9">
    <source>
        <dbReference type="ARBA" id="ARBA00022946"/>
    </source>
</evidence>
<evidence type="ECO:0000256" key="3">
    <source>
        <dbReference type="ARBA" id="ARBA00011233"/>
    </source>
</evidence>
<evidence type="ECO:0000256" key="14">
    <source>
        <dbReference type="ARBA" id="ARBA00051623"/>
    </source>
</evidence>
<dbReference type="PANTHER" id="PTHR11105:SF0">
    <property type="entry name" value="CITRAMALYL-COA LYASE, MITOCHONDRIAL"/>
    <property type="match status" value="1"/>
</dbReference>
<dbReference type="InterPro" id="IPR011206">
    <property type="entry name" value="Citrate_lyase_beta/mcl1/mcl2"/>
</dbReference>
<comment type="subcellular location">
    <subcellularLocation>
        <location evidence="2">Mitochondrion</location>
    </subcellularLocation>
</comment>
<dbReference type="EC" id="3.1.2.30" evidence="18"/>
<keyword evidence="12" id="KW-0456">Lyase</keyword>
<evidence type="ECO:0000256" key="21">
    <source>
        <dbReference type="ARBA" id="ARBA00076231"/>
    </source>
</evidence>
<evidence type="ECO:0000256" key="18">
    <source>
        <dbReference type="ARBA" id="ARBA00066460"/>
    </source>
</evidence>
<evidence type="ECO:0000256" key="2">
    <source>
        <dbReference type="ARBA" id="ARBA00004173"/>
    </source>
</evidence>
<dbReference type="Proteomes" id="UP000887566">
    <property type="component" value="Unplaced"/>
</dbReference>
<dbReference type="PANTHER" id="PTHR11105">
    <property type="entry name" value="CITRATE LYASE SUBUNIT BETA-RELATED"/>
    <property type="match status" value="1"/>
</dbReference>
<evidence type="ECO:0000256" key="4">
    <source>
        <dbReference type="ARBA" id="ARBA00012636"/>
    </source>
</evidence>
<evidence type="ECO:0000256" key="6">
    <source>
        <dbReference type="ARBA" id="ARBA00022723"/>
    </source>
</evidence>
<evidence type="ECO:0000313" key="27">
    <source>
        <dbReference type="Proteomes" id="UP000887566"/>
    </source>
</evidence>
<evidence type="ECO:0000256" key="12">
    <source>
        <dbReference type="ARBA" id="ARBA00023239"/>
    </source>
</evidence>
<dbReference type="InterPro" id="IPR015813">
    <property type="entry name" value="Pyrv/PenolPyrv_kinase-like_dom"/>
</dbReference>
<dbReference type="Pfam" id="PF03328">
    <property type="entry name" value="HpcH_HpaI"/>
    <property type="match status" value="1"/>
</dbReference>
<evidence type="ECO:0000256" key="1">
    <source>
        <dbReference type="ARBA" id="ARBA00001946"/>
    </source>
</evidence>
<comment type="similarity">
    <text evidence="17">Belongs to the HpcH/HpaI aldolase family. Citrate lyase beta subunit-like subfamily.</text>
</comment>
<protein>
    <recommendedName>
        <fullName evidence="20">Citramalyl-CoA lyase, mitochondrial</fullName>
        <ecNumber evidence="4">2.3.3.9</ecNumber>
        <ecNumber evidence="18">3.1.2.30</ecNumber>
        <ecNumber evidence="19">4.1.3.25</ecNumber>
    </recommendedName>
    <alternativeName>
        <fullName evidence="22">(3S)-malyl-CoA thioesterase</fullName>
    </alternativeName>
    <alternativeName>
        <fullName evidence="23">Beta-methylmalate synthase</fullName>
    </alternativeName>
    <alternativeName>
        <fullName evidence="21">Malate synthase</fullName>
    </alternativeName>
</protein>
<evidence type="ECO:0000256" key="8">
    <source>
        <dbReference type="ARBA" id="ARBA00022842"/>
    </source>
</evidence>
<accession>A0A914WM41</accession>
<comment type="function">
    <text evidence="16">Mitochondrial citramalyl-CoA lyase indirectly involved in the vitamin B12 metabolism. Converts citramalyl-CoA into acetyl-CoA and pyruvate in the C5-dicarboxylate catabolism pathway. The C5-dicarboxylate catabolism pathway is required to detoxify itaconate, a vitamin B12-poisoning metabolite. Also acts as a malate synthase in vitro, converting glyoxylate and acetyl-CoA to malate. Also displays malyl-CoA thioesterase activity. Also acts as a beta-methylmalate synthase in vitro, by mediating conversion of glyoxylate and propionyl-CoA to beta-methylmalate. Also has very weak citramalate synthase activity in vitro.</text>
</comment>
<organism evidence="27 28">
    <name type="scientific">Plectus sambesii</name>
    <dbReference type="NCBI Taxonomy" id="2011161"/>
    <lineage>
        <taxon>Eukaryota</taxon>
        <taxon>Metazoa</taxon>
        <taxon>Ecdysozoa</taxon>
        <taxon>Nematoda</taxon>
        <taxon>Chromadorea</taxon>
        <taxon>Plectida</taxon>
        <taxon>Plectina</taxon>
        <taxon>Plectoidea</taxon>
        <taxon>Plectidae</taxon>
        <taxon>Plectus</taxon>
    </lineage>
</organism>
<comment type="catalytic activity">
    <reaction evidence="13">
        <text>glyoxylate + acetyl-CoA + H2O = (S)-malate + CoA + H(+)</text>
        <dbReference type="Rhea" id="RHEA:18181"/>
        <dbReference type="ChEBI" id="CHEBI:15377"/>
        <dbReference type="ChEBI" id="CHEBI:15378"/>
        <dbReference type="ChEBI" id="CHEBI:15589"/>
        <dbReference type="ChEBI" id="CHEBI:36655"/>
        <dbReference type="ChEBI" id="CHEBI:57287"/>
        <dbReference type="ChEBI" id="CHEBI:57288"/>
        <dbReference type="EC" id="2.3.3.9"/>
    </reaction>
</comment>
<evidence type="ECO:0000256" key="22">
    <source>
        <dbReference type="ARBA" id="ARBA00076788"/>
    </source>
</evidence>
<evidence type="ECO:0000256" key="25">
    <source>
        <dbReference type="PIRSR" id="PIRSR015582-2"/>
    </source>
</evidence>
<dbReference type="GO" id="GO:0106064">
    <property type="term" value="P:regulation of cobalamin metabolic process"/>
    <property type="evidence" value="ECO:0007669"/>
    <property type="project" value="TreeGrafter"/>
</dbReference>
<dbReference type="GO" id="GO:0005739">
    <property type="term" value="C:mitochondrion"/>
    <property type="evidence" value="ECO:0007669"/>
    <property type="project" value="UniProtKB-SubCell"/>
</dbReference>
<reference evidence="28" key="1">
    <citation type="submission" date="2022-11" db="UniProtKB">
        <authorList>
            <consortium name="WormBaseParasite"/>
        </authorList>
    </citation>
    <scope>IDENTIFICATION</scope>
</reference>
<evidence type="ECO:0000256" key="24">
    <source>
        <dbReference type="PIRSR" id="PIRSR015582-1"/>
    </source>
</evidence>
<evidence type="ECO:0000256" key="7">
    <source>
        <dbReference type="ARBA" id="ARBA00022801"/>
    </source>
</evidence>
<feature type="binding site" evidence="25">
    <location>
        <position position="161"/>
    </location>
    <ligand>
        <name>Mg(2+)</name>
        <dbReference type="ChEBI" id="CHEBI:18420"/>
    </ligand>
</feature>
<keyword evidence="6 25" id="KW-0479">Metal-binding</keyword>
<dbReference type="InterPro" id="IPR005000">
    <property type="entry name" value="Aldolase/citrate-lyase_domain"/>
</dbReference>
<dbReference type="GO" id="GO:0047777">
    <property type="term" value="F:(S)-citramalyl-CoA lyase activity"/>
    <property type="evidence" value="ECO:0007669"/>
    <property type="project" value="UniProtKB-EC"/>
</dbReference>
<dbReference type="EC" id="2.3.3.9" evidence="4"/>
<proteinExistence type="inferred from homology"/>
<comment type="catalytic activity">
    <reaction evidence="15">
        <text>(3S)-citramalyl-CoA = pyruvate + acetyl-CoA</text>
        <dbReference type="Rhea" id="RHEA:22612"/>
        <dbReference type="ChEBI" id="CHEBI:15361"/>
        <dbReference type="ChEBI" id="CHEBI:57288"/>
        <dbReference type="ChEBI" id="CHEBI:58668"/>
        <dbReference type="EC" id="4.1.3.25"/>
    </reaction>
</comment>
<keyword evidence="8 25" id="KW-0460">Magnesium</keyword>
<evidence type="ECO:0000256" key="10">
    <source>
        <dbReference type="ARBA" id="ARBA00022990"/>
    </source>
</evidence>
<dbReference type="InterPro" id="IPR040186">
    <property type="entry name" value="Citramalyl-CoA_lyase"/>
</dbReference>
<keyword evidence="9" id="KW-0809">Transit peptide</keyword>
<keyword evidence="5" id="KW-0808">Transferase</keyword>
<evidence type="ECO:0000256" key="5">
    <source>
        <dbReference type="ARBA" id="ARBA00022679"/>
    </source>
</evidence>
<comment type="catalytic activity">
    <reaction evidence="14">
        <text>propanoyl-CoA + glyoxylate + H2O = 3-methylmalate + CoA + H(+)</text>
        <dbReference type="Rhea" id="RHEA:47628"/>
        <dbReference type="ChEBI" id="CHEBI:15377"/>
        <dbReference type="ChEBI" id="CHEBI:15378"/>
        <dbReference type="ChEBI" id="CHEBI:36655"/>
        <dbReference type="ChEBI" id="CHEBI:57287"/>
        <dbReference type="ChEBI" id="CHEBI:57392"/>
        <dbReference type="ChEBI" id="CHEBI:87810"/>
    </reaction>
</comment>
<evidence type="ECO:0000259" key="26">
    <source>
        <dbReference type="Pfam" id="PF03328"/>
    </source>
</evidence>
<dbReference type="GO" id="GO:0046872">
    <property type="term" value="F:metal ion binding"/>
    <property type="evidence" value="ECO:0007669"/>
    <property type="project" value="UniProtKB-KW"/>
</dbReference>
<feature type="binding site" evidence="25">
    <location>
        <position position="197"/>
    </location>
    <ligand>
        <name>Mg(2+)</name>
        <dbReference type="ChEBI" id="CHEBI:18420"/>
    </ligand>
</feature>
<dbReference type="FunFam" id="3.20.20.60:FF:000014">
    <property type="entry name" value="Citrate lyase subunit beta-like protein"/>
    <property type="match status" value="1"/>
</dbReference>
<evidence type="ECO:0000256" key="15">
    <source>
        <dbReference type="ARBA" id="ARBA00051672"/>
    </source>
</evidence>
<evidence type="ECO:0000256" key="16">
    <source>
        <dbReference type="ARBA" id="ARBA00055540"/>
    </source>
</evidence>
<dbReference type="AlphaFoldDB" id="A0A914WM41"/>
<dbReference type="InterPro" id="IPR040442">
    <property type="entry name" value="Pyrv_kinase-like_dom_sf"/>
</dbReference>
<evidence type="ECO:0000256" key="13">
    <source>
        <dbReference type="ARBA" id="ARBA00047918"/>
    </source>
</evidence>
<keyword evidence="10" id="KW-0007">Acetylation</keyword>
<name>A0A914WM41_9BILA</name>
<keyword evidence="7" id="KW-0378">Hydrolase</keyword>
<sequence length="330" mass="37121">MFIRLGKRSIQQFRHFCSGTGASSSNDKYVPRRALLYVPASNPKMLDKAPKLQVDCLVLELEDGVALTAKAEARQNIRKYLDNWPQQHACHEVGVRVNSVSSGLLADDVTELAKSSKLPDAFMVPKIDSVDDLNTVWKTFRSAYGDQRIRNTPTRMVIWIESARALLDMPQILKAASTLHKSAQFFRTDAVVFGSDDYCADIGATRSNDATEIMYARQHFVACCKAYGMQAIDAVYIDYKDVEGLKKQCEQGKSWGFNGKQVIHPTQIGTVQDCFLPSAERIDWATELIKEFEQHQRGGKGAFTFRGHMIDRPLLLQAKNVVELVRNVKK</sequence>